<feature type="domain" description="Rho-GAP" evidence="16">
    <location>
        <begin position="230"/>
        <end position="420"/>
    </location>
</feature>
<evidence type="ECO:0000256" key="14">
    <source>
        <dbReference type="ARBA" id="ARBA00083392"/>
    </source>
</evidence>
<evidence type="ECO:0000256" key="15">
    <source>
        <dbReference type="SAM" id="MobiDB-lite"/>
    </source>
</evidence>
<evidence type="ECO:0000256" key="11">
    <source>
        <dbReference type="ARBA" id="ARBA00055904"/>
    </source>
</evidence>
<keyword evidence="4" id="KW-0796">Tight junction</keyword>
<evidence type="ECO:0000313" key="18">
    <source>
        <dbReference type="Ensembl" id="ENSUMAP00000010905"/>
    </source>
</evidence>
<dbReference type="InterPro" id="IPR000198">
    <property type="entry name" value="RhoGAP_dom"/>
</dbReference>
<evidence type="ECO:0000256" key="12">
    <source>
        <dbReference type="ARBA" id="ARBA00065623"/>
    </source>
</evidence>
<dbReference type="GO" id="GO:0032956">
    <property type="term" value="P:regulation of actin cytoskeleton organization"/>
    <property type="evidence" value="ECO:0007669"/>
    <property type="project" value="TreeGrafter"/>
</dbReference>
<evidence type="ECO:0000256" key="9">
    <source>
        <dbReference type="ARBA" id="ARBA00023036"/>
    </source>
</evidence>
<protein>
    <recommendedName>
        <fullName evidence="13">Rho GTPase-activating protein 17</fullName>
    </recommendedName>
    <alternativeName>
        <fullName evidence="14">Rho-type GTPase-activating protein 17</fullName>
    </alternativeName>
</protein>
<dbReference type="GeneTree" id="ENSGT00940000156201"/>
<evidence type="ECO:0000256" key="10">
    <source>
        <dbReference type="ARBA" id="ARBA00023136"/>
    </source>
</evidence>
<dbReference type="Pfam" id="PF03114">
    <property type="entry name" value="BAR"/>
    <property type="match status" value="1"/>
</dbReference>
<dbReference type="InterPro" id="IPR004148">
    <property type="entry name" value="BAR_dom"/>
</dbReference>
<dbReference type="SUPFAM" id="SSF48350">
    <property type="entry name" value="GTPase activation domain, GAP"/>
    <property type="match status" value="1"/>
</dbReference>
<evidence type="ECO:0000256" key="7">
    <source>
        <dbReference type="ARBA" id="ARBA00022553"/>
    </source>
</evidence>
<dbReference type="SUPFAM" id="SSF103657">
    <property type="entry name" value="BAR/IMD domain-like"/>
    <property type="match status" value="1"/>
</dbReference>
<dbReference type="PROSITE" id="PS51021">
    <property type="entry name" value="BAR"/>
    <property type="match status" value="1"/>
</dbReference>
<dbReference type="Gene3D" id="1.20.1270.60">
    <property type="entry name" value="Arfaptin homology (AH) domain/BAR domain"/>
    <property type="match status" value="1"/>
</dbReference>
<feature type="compositionally biased region" description="Basic and acidic residues" evidence="15">
    <location>
        <begin position="469"/>
        <end position="481"/>
    </location>
</feature>
<evidence type="ECO:0000256" key="6">
    <source>
        <dbReference type="ARBA" id="ARBA00022490"/>
    </source>
</evidence>
<keyword evidence="10" id="KW-0472">Membrane</keyword>
<dbReference type="PANTHER" id="PTHR14130">
    <property type="entry name" value="3BP-1 RELATED RHOGAP"/>
    <property type="match status" value="1"/>
</dbReference>
<evidence type="ECO:0000256" key="1">
    <source>
        <dbReference type="ARBA" id="ARBA00004170"/>
    </source>
</evidence>
<feature type="compositionally biased region" description="Low complexity" evidence="15">
    <location>
        <begin position="551"/>
        <end position="562"/>
    </location>
</feature>
<dbReference type="GO" id="GO:0035020">
    <property type="term" value="P:regulation of Rac protein signal transduction"/>
    <property type="evidence" value="ECO:0007669"/>
    <property type="project" value="TreeGrafter"/>
</dbReference>
<dbReference type="Pfam" id="PF00620">
    <property type="entry name" value="RhoGAP"/>
    <property type="match status" value="1"/>
</dbReference>
<keyword evidence="8" id="KW-0965">Cell junction</keyword>
<feature type="compositionally biased region" description="Polar residues" evidence="15">
    <location>
        <begin position="667"/>
        <end position="684"/>
    </location>
</feature>
<feature type="compositionally biased region" description="Polar residues" evidence="15">
    <location>
        <begin position="587"/>
        <end position="604"/>
    </location>
</feature>
<organism evidence="18">
    <name type="scientific">Ursus maritimus</name>
    <name type="common">Polar bear</name>
    <name type="synonym">Thalarctos maritimus</name>
    <dbReference type="NCBI Taxonomy" id="29073"/>
    <lineage>
        <taxon>Eukaryota</taxon>
        <taxon>Metazoa</taxon>
        <taxon>Chordata</taxon>
        <taxon>Craniata</taxon>
        <taxon>Vertebrata</taxon>
        <taxon>Euteleostomi</taxon>
        <taxon>Mammalia</taxon>
        <taxon>Eutheria</taxon>
        <taxon>Laurasiatheria</taxon>
        <taxon>Carnivora</taxon>
        <taxon>Caniformia</taxon>
        <taxon>Ursidae</taxon>
        <taxon>Ursus</taxon>
    </lineage>
</organism>
<dbReference type="SMART" id="SM00721">
    <property type="entry name" value="BAR"/>
    <property type="match status" value="1"/>
</dbReference>
<feature type="domain" description="BAR" evidence="17">
    <location>
        <begin position="1"/>
        <end position="224"/>
    </location>
</feature>
<feature type="compositionally biased region" description="Polar residues" evidence="15">
    <location>
        <begin position="437"/>
        <end position="453"/>
    </location>
</feature>
<evidence type="ECO:0000259" key="16">
    <source>
        <dbReference type="PROSITE" id="PS50238"/>
    </source>
</evidence>
<dbReference type="PROSITE" id="PS50238">
    <property type="entry name" value="RHOGAP"/>
    <property type="match status" value="1"/>
</dbReference>
<evidence type="ECO:0000256" key="4">
    <source>
        <dbReference type="ARBA" id="ARBA00022427"/>
    </source>
</evidence>
<evidence type="ECO:0000256" key="8">
    <source>
        <dbReference type="ARBA" id="ARBA00022949"/>
    </source>
</evidence>
<comment type="subunit">
    <text evidence="12">Component of a complex whose core is composed of ARHGAP17, AMOT, PALS1, PATJ and PARD3/PAR3. Interacts with NHERF1, FNBP1, TRIP10, CAPZA (CAPZA1, CAPZA2 or CAPZA3), CAPZB, CD2AP and SH3KBP1/CIN85.</text>
</comment>
<dbReference type="SMART" id="SM00324">
    <property type="entry name" value="RhoGAP"/>
    <property type="match status" value="1"/>
</dbReference>
<evidence type="ECO:0000256" key="3">
    <source>
        <dbReference type="ARBA" id="ARBA00004496"/>
    </source>
</evidence>
<dbReference type="FunFam" id="1.20.1270.60:FF:000019">
    <property type="entry name" value="rho GTPase-activating protein 17 isoform X1"/>
    <property type="match status" value="1"/>
</dbReference>
<dbReference type="PANTHER" id="PTHR14130:SF3">
    <property type="entry name" value="RHO GTPASE-ACTIVATING PROTEIN 17"/>
    <property type="match status" value="1"/>
</dbReference>
<accession>A0A452TRN9</accession>
<name>A0A452TRN9_URSMA</name>
<feature type="region of interest" description="Disordered" evidence="15">
    <location>
        <begin position="437"/>
        <end position="761"/>
    </location>
</feature>
<feature type="compositionally biased region" description="Polar residues" evidence="15">
    <location>
        <begin position="723"/>
        <end position="742"/>
    </location>
</feature>
<dbReference type="CDD" id="cd04386">
    <property type="entry name" value="RhoGAP_nadrin"/>
    <property type="match status" value="1"/>
</dbReference>
<dbReference type="GO" id="GO:0005096">
    <property type="term" value="F:GTPase activator activity"/>
    <property type="evidence" value="ECO:0007669"/>
    <property type="project" value="UniProtKB-KW"/>
</dbReference>
<dbReference type="GO" id="GO:0005829">
    <property type="term" value="C:cytosol"/>
    <property type="evidence" value="ECO:0007669"/>
    <property type="project" value="TreeGrafter"/>
</dbReference>
<dbReference type="AlphaFoldDB" id="A0A452TRN9"/>
<evidence type="ECO:0000256" key="2">
    <source>
        <dbReference type="ARBA" id="ARBA00004435"/>
    </source>
</evidence>
<proteinExistence type="predicted"/>
<keyword evidence="5" id="KW-0343">GTPase activation</keyword>
<evidence type="ECO:0000256" key="13">
    <source>
        <dbReference type="ARBA" id="ARBA00070237"/>
    </source>
</evidence>
<gene>
    <name evidence="18" type="primary">ARHGAP17</name>
</gene>
<dbReference type="InterPro" id="IPR008936">
    <property type="entry name" value="Rho_GTPase_activation_prot"/>
</dbReference>
<dbReference type="GO" id="GO:0007165">
    <property type="term" value="P:signal transduction"/>
    <property type="evidence" value="ECO:0007669"/>
    <property type="project" value="InterPro"/>
</dbReference>
<keyword evidence="7" id="KW-0597">Phosphoprotein</keyword>
<dbReference type="FunFam" id="1.10.555.10:FF:000001">
    <property type="entry name" value="Rho GTPase activating protein 44"/>
    <property type="match status" value="1"/>
</dbReference>
<dbReference type="InterPro" id="IPR027267">
    <property type="entry name" value="AH/BAR_dom_sf"/>
</dbReference>
<comment type="function">
    <text evidence="11">Rho GTPase-activating protein involved in the maintenance of tight junction by regulating the activity of CDC42, thereby playing a central role in apical polarity of epithelial cells. Specifically acts as a GTPase activator for the CDC42 GTPase by converting it to an inactive GDP-bound state. The complex formed with AMOT acts by regulating the uptake of polarity proteins at tight junctions, possibly by deciding whether tight junction transmembrane proteins are recycled back to the plasma membrane or sent elsewhere. Participates in the Ca(2+)-dependent regulation of exocytosis, possibly by catalyzing GTPase activity of Rho family proteins and by inducing the reorganization of the cortical actin filaments. Acts as a GTPase activator in vitro for RAC1.</text>
</comment>
<feature type="compositionally biased region" description="Pro residues" evidence="15">
    <location>
        <begin position="649"/>
        <end position="662"/>
    </location>
</feature>
<comment type="subcellular location">
    <subcellularLocation>
        <location evidence="2">Cell junction</location>
        <location evidence="2">Tight junction</location>
    </subcellularLocation>
    <subcellularLocation>
        <location evidence="3">Cytoplasm</location>
    </subcellularLocation>
    <subcellularLocation>
        <location evidence="1">Membrane</location>
        <topology evidence="1">Peripheral membrane protein</topology>
    </subcellularLocation>
</comment>
<feature type="compositionally biased region" description="Polar residues" evidence="15">
    <location>
        <begin position="490"/>
        <end position="502"/>
    </location>
</feature>
<dbReference type="GO" id="GO:0017124">
    <property type="term" value="F:SH3 domain binding"/>
    <property type="evidence" value="ECO:0007669"/>
    <property type="project" value="UniProtKB-KW"/>
</dbReference>
<dbReference type="Gene3D" id="1.10.555.10">
    <property type="entry name" value="Rho GTPase activation protein"/>
    <property type="match status" value="1"/>
</dbReference>
<feature type="compositionally biased region" description="Pro residues" evidence="15">
    <location>
        <begin position="704"/>
        <end position="714"/>
    </location>
</feature>
<evidence type="ECO:0000259" key="17">
    <source>
        <dbReference type="PROSITE" id="PS51021"/>
    </source>
</evidence>
<dbReference type="Ensembl" id="ENSUMAT00000012992.1">
    <property type="protein sequence ID" value="ENSUMAP00000010905.1"/>
    <property type="gene ID" value="ENSUMAG00000008218.1"/>
</dbReference>
<dbReference type="GO" id="GO:0016020">
    <property type="term" value="C:membrane"/>
    <property type="evidence" value="ECO:0007669"/>
    <property type="project" value="UniProtKB-SubCell"/>
</dbReference>
<keyword evidence="9" id="KW-0729">SH3-binding</keyword>
<reference evidence="18" key="1">
    <citation type="submission" date="2019-03" db="UniProtKB">
        <authorList>
            <consortium name="Ensembl"/>
        </authorList>
    </citation>
    <scope>IDENTIFICATION</scope>
</reference>
<keyword evidence="6" id="KW-0963">Cytoplasm</keyword>
<dbReference type="GO" id="GO:0005923">
    <property type="term" value="C:bicellular tight junction"/>
    <property type="evidence" value="ECO:0007669"/>
    <property type="project" value="UniProtKB-SubCell"/>
</dbReference>
<dbReference type="InterPro" id="IPR047165">
    <property type="entry name" value="RHG17/44/SH3BP1-like"/>
</dbReference>
<evidence type="ECO:0000256" key="5">
    <source>
        <dbReference type="ARBA" id="ARBA00022468"/>
    </source>
</evidence>
<feature type="compositionally biased region" description="Pro residues" evidence="15">
    <location>
        <begin position="535"/>
        <end position="548"/>
    </location>
</feature>
<sequence length="779" mass="84427">MARLSLFCQIERRLDTVRSMCHHSHKRLMACFQGQHGTDAERRYKKLPLTALAQNMQEASTQLEESLLGKMLETCGDAENQLALELTQHEVFVEREIVEPLCSIAEVEIPNIQKQRKQLAKLVLDWDSVRARWNQAHKSSGTNFQGLPSKIDTLKEEMDEAGNKVELCKDQLAADMYNFMAKEGEYGKFFVTLLEAQADYHRKALAVLEKALPEMRAHQDKWAEKPAFGTPLEEHLKRSGREIALPIEACVMLLLETGMKEEGLFRIGAGASKLKKLKAALDCSTSHLDEFYSDPHAVAGALKSYLRELPEPLMTFNLYEEWTQVASVQDQDKKLQDLWRTCQKLPPQNFVNFRYLIKFLAKLAQTSDVNKMTPSNIAIVLGPNLLWAKTEGTLAEMAAATSVHVVAVIEPIIQHADWFFPEEVEFNVSEAFVPLVTPNSNHSSHTGNDSDSGTLERKRPASMAVMEGDLVKKESPPKPKDSTPAPAPGRNSSQMAAGQNQAPMAAGSHQLSVGPGHNSAGPSPHTLRRAVKKPAPAPPKPGNPPPGHPGGQSSPGTSQHPPSLSPKPATRSPSPPTQHAGQAPGQPCTTSQPSAPRRYSSSLSPIQAPRHPPPQPPTQAALLGHSKPGSQGPSAPATLPSEPGLEQPPHTPPQTPTPPSTPPLGKQNPSLPASQTQAVSNPETAQPHAGTLPRPRPVPKPRNRPSVPPPPHPPGAHSAGDGTLTNAAPTASKIVTDTSSRVSEPLRSTFPDMHSDSASKDLPGRILLDIDNDTESTAL</sequence>